<dbReference type="Proteomes" id="UP000634522">
    <property type="component" value="Unassembled WGS sequence"/>
</dbReference>
<evidence type="ECO:0000313" key="2">
    <source>
        <dbReference type="Proteomes" id="UP000634522"/>
    </source>
</evidence>
<accession>A0ABX1NA70</accession>
<comment type="caution">
    <text evidence="1">The sequence shown here is derived from an EMBL/GenBank/DDBJ whole genome shotgun (WGS) entry which is preliminary data.</text>
</comment>
<dbReference type="EMBL" id="WTVS01000002">
    <property type="protein sequence ID" value="NMF96177.1"/>
    <property type="molecule type" value="Genomic_DNA"/>
</dbReference>
<dbReference type="RefSeq" id="WP_169137307.1">
    <property type="nucleotide sequence ID" value="NZ_WTVS01000002.1"/>
</dbReference>
<name>A0ABX1NA70_9RHOO</name>
<sequence>MQRKLVTAQELDHFLGRTTNFHSAVMAHLEELVPYEDQRFVVAFQSGLLAVEHATSALLLNLQGFHTSSCALMRPQFEAHLRGVWLMYAAKDSWVGKLSEPLTEDSARRSNKIPMPAVMFEELRQSPEAPQPVVQQLEEYSEVTWRALSSYNHGGLHPLSRVTSGFPAQLVFDVQRNSNAMLALSAQLLTILTGVPSAMEPVRRLHVEFADCLPIIPRPPTADTSR</sequence>
<gene>
    <name evidence="1" type="ORF">GPA27_02045</name>
</gene>
<dbReference type="Pfam" id="PF22491">
    <property type="entry name" value="DUF6988"/>
    <property type="match status" value="1"/>
</dbReference>
<dbReference type="InterPro" id="IPR054257">
    <property type="entry name" value="DUF6988"/>
</dbReference>
<protein>
    <submittedName>
        <fullName evidence="1">Uncharacterized protein</fullName>
    </submittedName>
</protein>
<organism evidence="1 2">
    <name type="scientific">Aromatoleum toluolicum</name>
    <dbReference type="NCBI Taxonomy" id="90060"/>
    <lineage>
        <taxon>Bacteria</taxon>
        <taxon>Pseudomonadati</taxon>
        <taxon>Pseudomonadota</taxon>
        <taxon>Betaproteobacteria</taxon>
        <taxon>Rhodocyclales</taxon>
        <taxon>Rhodocyclaceae</taxon>
        <taxon>Aromatoleum</taxon>
    </lineage>
</organism>
<keyword evidence="2" id="KW-1185">Reference proteome</keyword>
<evidence type="ECO:0000313" key="1">
    <source>
        <dbReference type="EMBL" id="NMF96177.1"/>
    </source>
</evidence>
<reference evidence="1 2" key="1">
    <citation type="submission" date="2019-12" db="EMBL/GenBank/DDBJ databases">
        <title>Comparative genomics gives insights into the taxonomy of the Azoarcus-Aromatoleum group and reveals separate origins of nif in the plant-associated Azoarcus and non-plant-associated Aromatoleum sub-groups.</title>
        <authorList>
            <person name="Lafos M."/>
            <person name="Maluk M."/>
            <person name="Batista M."/>
            <person name="Junghare M."/>
            <person name="Carmona M."/>
            <person name="Faoro H."/>
            <person name="Cruz L.M."/>
            <person name="Battistoni F."/>
            <person name="De Souza E."/>
            <person name="Pedrosa F."/>
            <person name="Chen W.-M."/>
            <person name="Poole P.S."/>
            <person name="Dixon R.A."/>
            <person name="James E.K."/>
        </authorList>
    </citation>
    <scope>NUCLEOTIDE SEQUENCE [LARGE SCALE GENOMIC DNA]</scope>
    <source>
        <strain evidence="1 2">T</strain>
    </source>
</reference>
<proteinExistence type="predicted"/>